<dbReference type="PANTHER" id="PTHR12110:SF41">
    <property type="entry name" value="INOSOSE DEHYDRATASE"/>
    <property type="match status" value="1"/>
</dbReference>
<sequence>WGADPRDANGAAALKRLGAELGVEIFAVGSGTRLGYGDARREQAMATLKNQIRAAAAVGAQVVTFPAIDSQPVPEGRAVEAGGLHFAQAVGPLIEQVQELAEFAAGYNVRLALLNHCFFVGASWHQEWVVKLADRPEVGTCLDPGNYLYYECEDPVSATRRLAGTVCNVRLGDWVLRGNREVVEAFRSEGRLEIWAPAVFGEGVVDHGACLQVLRESGYEGYLTMISVGGDFHRSLEGVRALVEAASGV</sequence>
<dbReference type="Gene3D" id="3.20.20.150">
    <property type="entry name" value="Divalent-metal-dependent TIM barrel enzymes"/>
    <property type="match status" value="1"/>
</dbReference>
<organism evidence="2">
    <name type="scientific">marine metagenome</name>
    <dbReference type="NCBI Taxonomy" id="408172"/>
    <lineage>
        <taxon>unclassified sequences</taxon>
        <taxon>metagenomes</taxon>
        <taxon>ecological metagenomes</taxon>
    </lineage>
</organism>
<dbReference type="SUPFAM" id="SSF51658">
    <property type="entry name" value="Xylose isomerase-like"/>
    <property type="match status" value="1"/>
</dbReference>
<feature type="domain" description="Xylose isomerase-like TIM barrel" evidence="1">
    <location>
        <begin position="7"/>
        <end position="224"/>
    </location>
</feature>
<dbReference type="EMBL" id="UINC01076947">
    <property type="protein sequence ID" value="SVC16591.1"/>
    <property type="molecule type" value="Genomic_DNA"/>
</dbReference>
<dbReference type="Pfam" id="PF01261">
    <property type="entry name" value="AP_endonuc_2"/>
    <property type="match status" value="1"/>
</dbReference>
<dbReference type="PANTHER" id="PTHR12110">
    <property type="entry name" value="HYDROXYPYRUVATE ISOMERASE"/>
    <property type="match status" value="1"/>
</dbReference>
<dbReference type="InterPro" id="IPR050312">
    <property type="entry name" value="IolE/XylAMocC-like"/>
</dbReference>
<evidence type="ECO:0000259" key="1">
    <source>
        <dbReference type="Pfam" id="PF01261"/>
    </source>
</evidence>
<protein>
    <recommendedName>
        <fullName evidence="1">Xylose isomerase-like TIM barrel domain-containing protein</fullName>
    </recommendedName>
</protein>
<dbReference type="InterPro" id="IPR013022">
    <property type="entry name" value="Xyl_isomerase-like_TIM-brl"/>
</dbReference>
<feature type="non-terminal residue" evidence="2">
    <location>
        <position position="1"/>
    </location>
</feature>
<reference evidence="2" key="1">
    <citation type="submission" date="2018-05" db="EMBL/GenBank/DDBJ databases">
        <authorList>
            <person name="Lanie J.A."/>
            <person name="Ng W.-L."/>
            <person name="Kazmierczak K.M."/>
            <person name="Andrzejewski T.M."/>
            <person name="Davidsen T.M."/>
            <person name="Wayne K.J."/>
            <person name="Tettelin H."/>
            <person name="Glass J.I."/>
            <person name="Rusch D."/>
            <person name="Podicherti R."/>
            <person name="Tsui H.-C.T."/>
            <person name="Winkler M.E."/>
        </authorList>
    </citation>
    <scope>NUCLEOTIDE SEQUENCE</scope>
</reference>
<gene>
    <name evidence="2" type="ORF">METZ01_LOCUS269445</name>
</gene>
<dbReference type="InterPro" id="IPR036237">
    <property type="entry name" value="Xyl_isomerase-like_sf"/>
</dbReference>
<dbReference type="AlphaFoldDB" id="A0A382K1N5"/>
<name>A0A382K1N5_9ZZZZ</name>
<accession>A0A382K1N5</accession>
<evidence type="ECO:0000313" key="2">
    <source>
        <dbReference type="EMBL" id="SVC16591.1"/>
    </source>
</evidence>
<proteinExistence type="predicted"/>